<sequence>MRRPPLRLRLYYIEIWIRLVQWCHTRGWRRGTLRQIGWASFVTLKVGQSYIYSVLYSLTIIKEDCPFNILHDRSPTMGMKDQFSSRKTLRMPPRIGRRV</sequence>
<name>A0A3N4J125_9PEZI</name>
<accession>A0A3N4J125</accession>
<reference evidence="2 3" key="1">
    <citation type="journal article" date="2018" name="Nat. Ecol. Evol.">
        <title>Pezizomycetes genomes reveal the molecular basis of ectomycorrhizal truffle lifestyle.</title>
        <authorList>
            <person name="Murat C."/>
            <person name="Payen T."/>
            <person name="Noel B."/>
            <person name="Kuo A."/>
            <person name="Morin E."/>
            <person name="Chen J."/>
            <person name="Kohler A."/>
            <person name="Krizsan K."/>
            <person name="Balestrini R."/>
            <person name="Da Silva C."/>
            <person name="Montanini B."/>
            <person name="Hainaut M."/>
            <person name="Levati E."/>
            <person name="Barry K.W."/>
            <person name="Belfiori B."/>
            <person name="Cichocki N."/>
            <person name="Clum A."/>
            <person name="Dockter R.B."/>
            <person name="Fauchery L."/>
            <person name="Guy J."/>
            <person name="Iotti M."/>
            <person name="Le Tacon F."/>
            <person name="Lindquist E.A."/>
            <person name="Lipzen A."/>
            <person name="Malagnac F."/>
            <person name="Mello A."/>
            <person name="Molinier V."/>
            <person name="Miyauchi S."/>
            <person name="Poulain J."/>
            <person name="Riccioni C."/>
            <person name="Rubini A."/>
            <person name="Sitrit Y."/>
            <person name="Splivallo R."/>
            <person name="Traeger S."/>
            <person name="Wang M."/>
            <person name="Zifcakova L."/>
            <person name="Wipf D."/>
            <person name="Zambonelli A."/>
            <person name="Paolocci F."/>
            <person name="Nowrousian M."/>
            <person name="Ottonello S."/>
            <person name="Baldrian P."/>
            <person name="Spatafora J.W."/>
            <person name="Henrissat B."/>
            <person name="Nagy L.G."/>
            <person name="Aury J.M."/>
            <person name="Wincker P."/>
            <person name="Grigoriev I.V."/>
            <person name="Bonfante P."/>
            <person name="Martin F.M."/>
        </authorList>
    </citation>
    <scope>NUCLEOTIDE SEQUENCE [LARGE SCALE GENOMIC DNA]</scope>
    <source>
        <strain evidence="2 3">120613-1</strain>
    </source>
</reference>
<dbReference type="AlphaFoldDB" id="A0A3N4J125"/>
<feature type="region of interest" description="Disordered" evidence="1">
    <location>
        <begin position="78"/>
        <end position="99"/>
    </location>
</feature>
<gene>
    <name evidence="2" type="ORF">L873DRAFT_263179</name>
</gene>
<dbReference type="EMBL" id="ML120486">
    <property type="protein sequence ID" value="RPA91856.1"/>
    <property type="molecule type" value="Genomic_DNA"/>
</dbReference>
<dbReference type="Proteomes" id="UP000276215">
    <property type="component" value="Unassembled WGS sequence"/>
</dbReference>
<keyword evidence="3" id="KW-1185">Reference proteome</keyword>
<evidence type="ECO:0000313" key="3">
    <source>
        <dbReference type="Proteomes" id="UP000276215"/>
    </source>
</evidence>
<organism evidence="2 3">
    <name type="scientific">Choiromyces venosus 120613-1</name>
    <dbReference type="NCBI Taxonomy" id="1336337"/>
    <lineage>
        <taxon>Eukaryota</taxon>
        <taxon>Fungi</taxon>
        <taxon>Dikarya</taxon>
        <taxon>Ascomycota</taxon>
        <taxon>Pezizomycotina</taxon>
        <taxon>Pezizomycetes</taxon>
        <taxon>Pezizales</taxon>
        <taxon>Tuberaceae</taxon>
        <taxon>Choiromyces</taxon>
    </lineage>
</organism>
<proteinExistence type="predicted"/>
<evidence type="ECO:0000256" key="1">
    <source>
        <dbReference type="SAM" id="MobiDB-lite"/>
    </source>
</evidence>
<evidence type="ECO:0000313" key="2">
    <source>
        <dbReference type="EMBL" id="RPA91856.1"/>
    </source>
</evidence>
<protein>
    <submittedName>
        <fullName evidence="2">Uncharacterized protein</fullName>
    </submittedName>
</protein>